<organism evidence="2 3">
    <name type="scientific">Gallibacterium anatis 4895</name>
    <dbReference type="NCBI Taxonomy" id="1396510"/>
    <lineage>
        <taxon>Bacteria</taxon>
        <taxon>Pseudomonadati</taxon>
        <taxon>Pseudomonadota</taxon>
        <taxon>Gammaproteobacteria</taxon>
        <taxon>Pasteurellales</taxon>
        <taxon>Pasteurellaceae</taxon>
        <taxon>Gallibacterium</taxon>
    </lineage>
</organism>
<comment type="caution">
    <text evidence="2">The sequence shown here is derived from an EMBL/GenBank/DDBJ whole genome shotgun (WGS) entry which is preliminary data.</text>
</comment>
<dbReference type="EMBL" id="JPJQ01000008">
    <property type="protein sequence ID" value="KGQ63442.1"/>
    <property type="molecule type" value="Genomic_DNA"/>
</dbReference>
<reference evidence="2 3" key="1">
    <citation type="submission" date="2014-07" db="EMBL/GenBank/DDBJ databases">
        <title>Chaperone-usher fimbriae in a diverse selection of Gallibacterium genomes.</title>
        <authorList>
            <person name="Kudirkiene E."/>
            <person name="Bager R.J."/>
            <person name="Johnson T.J."/>
            <person name="Bojesen A.M."/>
        </authorList>
    </citation>
    <scope>NUCLEOTIDE SEQUENCE [LARGE SCALE GENOMIC DNA]</scope>
    <source>
        <strain evidence="2 3">4895</strain>
    </source>
</reference>
<dbReference type="AlphaFoldDB" id="A0A0A3A6S2"/>
<evidence type="ECO:0000256" key="1">
    <source>
        <dbReference type="SAM" id="Coils"/>
    </source>
</evidence>
<dbReference type="RefSeq" id="WP_039162579.1">
    <property type="nucleotide sequence ID" value="NZ_JPJQ01000008.1"/>
</dbReference>
<evidence type="ECO:0000313" key="2">
    <source>
        <dbReference type="EMBL" id="KGQ63442.1"/>
    </source>
</evidence>
<dbReference type="Proteomes" id="UP000030554">
    <property type="component" value="Unassembled WGS sequence"/>
</dbReference>
<proteinExistence type="predicted"/>
<feature type="coiled-coil region" evidence="1">
    <location>
        <begin position="164"/>
        <end position="366"/>
    </location>
</feature>
<gene>
    <name evidence="2" type="ORF">IO48_01565</name>
</gene>
<protein>
    <submittedName>
        <fullName evidence="2">Uncharacterized protein</fullName>
    </submittedName>
</protein>
<sequence length="384" mass="45772">MNNVESYKFNPTNQNILNKQRELWGLPTKKAPLLELFNITKVPYSAICSLLNYDPEKLRQQVEGKLECERKDDLIHFHIYLILNKGYELGLLPCKDENILIKLLQFIYKLEIKKEYIIDDIADNKLYDIIKIQDTFTLLKTDSKNNIDLVVKLKQKIEQSLNMIKHEILLIKNAENENNNKENKFIKFIKNFIINNNEQQNYVQLENKINQAIENNQQLSEAIESIKYFPHNIEQLETNYIPYIAANIEMLISDLNDEIATKEMEILELNRKLRKSASEKIEKKYKLHPVMQESFQQLLAQKEKEIERLTNQLKQYQKHQDKNSENTDFVISERLKQAFEQKDQQINQLQQELKTARALLASYLNNFERWLDLYKQNQDIFKQE</sequence>
<accession>A0A0A3A6S2</accession>
<name>A0A0A3A6S2_9PAST</name>
<keyword evidence="1" id="KW-0175">Coiled coil</keyword>
<evidence type="ECO:0000313" key="3">
    <source>
        <dbReference type="Proteomes" id="UP000030554"/>
    </source>
</evidence>